<dbReference type="InterPro" id="IPR029068">
    <property type="entry name" value="Glyas_Bleomycin-R_OHBP_Dase"/>
</dbReference>
<dbReference type="GO" id="GO:0003868">
    <property type="term" value="F:4-hydroxyphenylpyruvate dioxygenase activity"/>
    <property type="evidence" value="ECO:0007669"/>
    <property type="project" value="InterPro"/>
</dbReference>
<evidence type="ECO:0000313" key="9">
    <source>
        <dbReference type="Proteomes" id="UP000617734"/>
    </source>
</evidence>
<dbReference type="RefSeq" id="WP_190214876.1">
    <property type="nucleotide sequence ID" value="NZ_BNBO01000062.1"/>
</dbReference>
<evidence type="ECO:0000256" key="3">
    <source>
        <dbReference type="ARBA" id="ARBA00022723"/>
    </source>
</evidence>
<evidence type="ECO:0000256" key="5">
    <source>
        <dbReference type="ARBA" id="ARBA00023004"/>
    </source>
</evidence>
<reference evidence="8" key="1">
    <citation type="journal article" date="2014" name="Int. J. Syst. Evol. Microbiol.">
        <title>Complete genome sequence of Corynebacterium casei LMG S-19264T (=DSM 44701T), isolated from a smear-ripened cheese.</title>
        <authorList>
            <consortium name="US DOE Joint Genome Institute (JGI-PGF)"/>
            <person name="Walter F."/>
            <person name="Albersmeier A."/>
            <person name="Kalinowski J."/>
            <person name="Ruckert C."/>
        </authorList>
    </citation>
    <scope>NUCLEOTIDE SEQUENCE</scope>
    <source>
        <strain evidence="8">JCM 4646</strain>
    </source>
</reference>
<evidence type="ECO:0000259" key="7">
    <source>
        <dbReference type="PROSITE" id="PS51819"/>
    </source>
</evidence>
<dbReference type="SUPFAM" id="SSF54593">
    <property type="entry name" value="Glyoxalase/Bleomycin resistance protein/Dihydroxybiphenyl dioxygenase"/>
    <property type="match status" value="1"/>
</dbReference>
<comment type="similarity">
    <text evidence="2">Belongs to the 4HPPD family.</text>
</comment>
<dbReference type="Gene3D" id="3.10.180.10">
    <property type="entry name" value="2,3-Dihydroxybiphenyl 1,2-Dioxygenase, domain 1"/>
    <property type="match status" value="1"/>
</dbReference>
<keyword evidence="9" id="KW-1185">Reference proteome</keyword>
<dbReference type="CDD" id="cd08342">
    <property type="entry name" value="HPPD_N_like"/>
    <property type="match status" value="1"/>
</dbReference>
<evidence type="ECO:0000256" key="2">
    <source>
        <dbReference type="ARBA" id="ARBA00005877"/>
    </source>
</evidence>
<keyword evidence="3" id="KW-0479">Metal-binding</keyword>
<sequence length="247" mass="25797">MTETAAEHATEHATVHTFRTRTRTDRGGGRGSGYDLAPEAGPDAGPRTRPGGHPGHGPVAAPAPGATATATVVTDDDGGPLPGGRTDAVVFVVRDAERAARRYLDLLGLSCTAYAGPDTGEPETVSYVLQGPGSRFVLTSVVQVVGERGRTLAAHLARHGEGVVDLSVAVPDVHYAYDFAVDRGARSYAEPYEMRDRHGSVLIAVIGAPGGIRHTLVDRSRYAGPYLPGFVAPTAGRIVRNTAVQVD</sequence>
<dbReference type="PANTHER" id="PTHR11959:SF1">
    <property type="entry name" value="4-HYDROXYPHENYLPYRUVATE DIOXYGENASE"/>
    <property type="match status" value="1"/>
</dbReference>
<keyword evidence="5" id="KW-0408">Iron</keyword>
<dbReference type="EMBL" id="BNBO01000062">
    <property type="protein sequence ID" value="GHH83036.1"/>
    <property type="molecule type" value="Genomic_DNA"/>
</dbReference>
<accession>A0A919L543</accession>
<gene>
    <name evidence="8" type="ORF">GCM10018781_69240</name>
</gene>
<protein>
    <recommendedName>
        <fullName evidence="7">VOC domain-containing protein</fullName>
    </recommendedName>
</protein>
<keyword evidence="4" id="KW-0677">Repeat</keyword>
<comment type="caution">
    <text evidence="8">The sequence shown here is derived from an EMBL/GenBank/DDBJ whole genome shotgun (WGS) entry which is preliminary data.</text>
</comment>
<name>A0A919L543_9ACTN</name>
<dbReference type="Proteomes" id="UP000617734">
    <property type="component" value="Unassembled WGS sequence"/>
</dbReference>
<feature type="compositionally biased region" description="Basic and acidic residues" evidence="6">
    <location>
        <begin position="1"/>
        <end position="14"/>
    </location>
</feature>
<evidence type="ECO:0000313" key="8">
    <source>
        <dbReference type="EMBL" id="GHH83036.1"/>
    </source>
</evidence>
<dbReference type="GO" id="GO:0006572">
    <property type="term" value="P:L-tyrosine catabolic process"/>
    <property type="evidence" value="ECO:0007669"/>
    <property type="project" value="TreeGrafter"/>
</dbReference>
<comment type="cofactor">
    <cofactor evidence="1">
        <name>Fe cation</name>
        <dbReference type="ChEBI" id="CHEBI:24875"/>
    </cofactor>
</comment>
<dbReference type="AlphaFoldDB" id="A0A919L543"/>
<evidence type="ECO:0000256" key="1">
    <source>
        <dbReference type="ARBA" id="ARBA00001962"/>
    </source>
</evidence>
<proteinExistence type="inferred from homology"/>
<dbReference type="GeneID" id="95357184"/>
<dbReference type="InterPro" id="IPR005956">
    <property type="entry name" value="4OHPhenylPyrv_dOase"/>
</dbReference>
<reference evidence="8" key="2">
    <citation type="submission" date="2020-09" db="EMBL/GenBank/DDBJ databases">
        <authorList>
            <person name="Sun Q."/>
            <person name="Ohkuma M."/>
        </authorList>
    </citation>
    <scope>NUCLEOTIDE SEQUENCE</scope>
    <source>
        <strain evidence="8">JCM 4646</strain>
    </source>
</reference>
<dbReference type="PANTHER" id="PTHR11959">
    <property type="entry name" value="4-HYDROXYPHENYLPYRUVATE DIOXYGENASE"/>
    <property type="match status" value="1"/>
</dbReference>
<dbReference type="GO" id="GO:0046872">
    <property type="term" value="F:metal ion binding"/>
    <property type="evidence" value="ECO:0007669"/>
    <property type="project" value="UniProtKB-KW"/>
</dbReference>
<feature type="region of interest" description="Disordered" evidence="6">
    <location>
        <begin position="1"/>
        <end position="84"/>
    </location>
</feature>
<evidence type="ECO:0000256" key="4">
    <source>
        <dbReference type="ARBA" id="ARBA00022737"/>
    </source>
</evidence>
<dbReference type="PROSITE" id="PS51819">
    <property type="entry name" value="VOC"/>
    <property type="match status" value="1"/>
</dbReference>
<dbReference type="InterPro" id="IPR041736">
    <property type="entry name" value="4OHPhenylPyrv_dOase_N"/>
</dbReference>
<evidence type="ECO:0000256" key="6">
    <source>
        <dbReference type="SAM" id="MobiDB-lite"/>
    </source>
</evidence>
<organism evidence="8 9">
    <name type="scientific">Kitasatospora indigofera</name>
    <dbReference type="NCBI Taxonomy" id="67307"/>
    <lineage>
        <taxon>Bacteria</taxon>
        <taxon>Bacillati</taxon>
        <taxon>Actinomycetota</taxon>
        <taxon>Actinomycetes</taxon>
        <taxon>Kitasatosporales</taxon>
        <taxon>Streptomycetaceae</taxon>
        <taxon>Kitasatospora</taxon>
    </lineage>
</organism>
<feature type="compositionally biased region" description="Low complexity" evidence="6">
    <location>
        <begin position="44"/>
        <end position="73"/>
    </location>
</feature>
<dbReference type="InterPro" id="IPR037523">
    <property type="entry name" value="VOC_core"/>
</dbReference>
<feature type="domain" description="VOC" evidence="7">
    <location>
        <begin position="85"/>
        <end position="219"/>
    </location>
</feature>